<proteinExistence type="predicted"/>
<organism evidence="1">
    <name type="scientific">marine sediment metagenome</name>
    <dbReference type="NCBI Taxonomy" id="412755"/>
    <lineage>
        <taxon>unclassified sequences</taxon>
        <taxon>metagenomes</taxon>
        <taxon>ecological metagenomes</taxon>
    </lineage>
</organism>
<protein>
    <submittedName>
        <fullName evidence="1">Uncharacterized protein</fullName>
    </submittedName>
</protein>
<name>X0RXN3_9ZZZZ</name>
<sequence>DPTLRTRLEAFLHQARAFQNARATSPVHV</sequence>
<dbReference type="EMBL" id="BARS01000199">
    <property type="protein sequence ID" value="GAF73548.1"/>
    <property type="molecule type" value="Genomic_DNA"/>
</dbReference>
<feature type="non-terminal residue" evidence="1">
    <location>
        <position position="1"/>
    </location>
</feature>
<evidence type="ECO:0000313" key="1">
    <source>
        <dbReference type="EMBL" id="GAF73548.1"/>
    </source>
</evidence>
<accession>X0RXN3</accession>
<gene>
    <name evidence="1" type="ORF">S01H1_00555</name>
</gene>
<reference evidence="1" key="1">
    <citation type="journal article" date="2014" name="Front. Microbiol.">
        <title>High frequency of phylogenetically diverse reductive dehalogenase-homologous genes in deep subseafloor sedimentary metagenomes.</title>
        <authorList>
            <person name="Kawai M."/>
            <person name="Futagami T."/>
            <person name="Toyoda A."/>
            <person name="Takaki Y."/>
            <person name="Nishi S."/>
            <person name="Hori S."/>
            <person name="Arai W."/>
            <person name="Tsubouchi T."/>
            <person name="Morono Y."/>
            <person name="Uchiyama I."/>
            <person name="Ito T."/>
            <person name="Fujiyama A."/>
            <person name="Inagaki F."/>
            <person name="Takami H."/>
        </authorList>
    </citation>
    <scope>NUCLEOTIDE SEQUENCE</scope>
    <source>
        <strain evidence="1">Expedition CK06-06</strain>
    </source>
</reference>
<dbReference type="AlphaFoldDB" id="X0RXN3"/>
<comment type="caution">
    <text evidence="1">The sequence shown here is derived from an EMBL/GenBank/DDBJ whole genome shotgun (WGS) entry which is preliminary data.</text>
</comment>